<dbReference type="InterPro" id="IPR036047">
    <property type="entry name" value="F-box-like_dom_sf"/>
</dbReference>
<sequence length="433" mass="50114">MGTKKRRGGAQEEDIITTEIPQDIFTNILCRLPVKSLLRFKCVCKSWYTLLNDRAFIKLHLNESMQSKDGFNFMFRNVKFFSVDYLLSSASFSKAVEVDFPFKSPSETVAIALGSCHGIFLIGIYNPCQGPWVFYPKNQKKGPLTCSFVFMALCLWNPSTKEYKKLPDTLTKFSRDRSRSYTSVYGFGYNSKIDDYKVMRIFYYYDVDGGVGGCKNCYCESEVLLYSLQTDTCKRIQGDVPYYIHSPIQRKDVVRGTFVNGAIHWLGYHVIPDQFSTQIVSFDIANEEYKKIPQPDFDNTSSLVSIDLGVLQGGLCLYRKYRCKNKSYLDILMMKEYGLKESWEKLLTISPFMEPDWAFNPLCITNKGELIMQKRFTELLRYDPKHGCVIDIKREIYDFPGQTFEVESYIASLVPLQSNMYVGQYNNYGCRTW</sequence>
<dbReference type="InterPro" id="IPR017451">
    <property type="entry name" value="F-box-assoc_interact_dom"/>
</dbReference>
<dbReference type="OrthoDB" id="591557at2759"/>
<dbReference type="InterPro" id="IPR050796">
    <property type="entry name" value="SCF_F-box_component"/>
</dbReference>
<dbReference type="CDD" id="cd22157">
    <property type="entry name" value="F-box_AtFBW1-like"/>
    <property type="match status" value="1"/>
</dbReference>
<dbReference type="PANTHER" id="PTHR31672">
    <property type="entry name" value="BNACNNG10540D PROTEIN"/>
    <property type="match status" value="1"/>
</dbReference>
<evidence type="ECO:0000313" key="3">
    <source>
        <dbReference type="Proteomes" id="UP000631114"/>
    </source>
</evidence>
<proteinExistence type="predicted"/>
<dbReference type="InterPro" id="IPR006527">
    <property type="entry name" value="F-box-assoc_dom_typ1"/>
</dbReference>
<keyword evidence="3" id="KW-1185">Reference proteome</keyword>
<protein>
    <recommendedName>
        <fullName evidence="1">F-box domain-containing protein</fullName>
    </recommendedName>
</protein>
<dbReference type="NCBIfam" id="TIGR01640">
    <property type="entry name" value="F_box_assoc_1"/>
    <property type="match status" value="1"/>
</dbReference>
<reference evidence="2 3" key="1">
    <citation type="submission" date="2020-10" db="EMBL/GenBank/DDBJ databases">
        <title>The Coptis chinensis genome and diversification of protoberbering-type alkaloids.</title>
        <authorList>
            <person name="Wang B."/>
            <person name="Shu S."/>
            <person name="Song C."/>
            <person name="Liu Y."/>
        </authorList>
    </citation>
    <scope>NUCLEOTIDE SEQUENCE [LARGE SCALE GENOMIC DNA]</scope>
    <source>
        <strain evidence="2">HL-2020</strain>
        <tissue evidence="2">Leaf</tissue>
    </source>
</reference>
<feature type="domain" description="F-box" evidence="1">
    <location>
        <begin position="14"/>
        <end position="59"/>
    </location>
</feature>
<gene>
    <name evidence="2" type="ORF">IFM89_003134</name>
</gene>
<accession>A0A835I8R1</accession>
<dbReference type="Pfam" id="PF07734">
    <property type="entry name" value="FBA_1"/>
    <property type="match status" value="1"/>
</dbReference>
<comment type="caution">
    <text evidence="2">The sequence shown here is derived from an EMBL/GenBank/DDBJ whole genome shotgun (WGS) entry which is preliminary data.</text>
</comment>
<organism evidence="2 3">
    <name type="scientific">Coptis chinensis</name>
    <dbReference type="NCBI Taxonomy" id="261450"/>
    <lineage>
        <taxon>Eukaryota</taxon>
        <taxon>Viridiplantae</taxon>
        <taxon>Streptophyta</taxon>
        <taxon>Embryophyta</taxon>
        <taxon>Tracheophyta</taxon>
        <taxon>Spermatophyta</taxon>
        <taxon>Magnoliopsida</taxon>
        <taxon>Ranunculales</taxon>
        <taxon>Ranunculaceae</taxon>
        <taxon>Coptidoideae</taxon>
        <taxon>Coptis</taxon>
    </lineage>
</organism>
<evidence type="ECO:0000313" key="2">
    <source>
        <dbReference type="EMBL" id="KAF9612659.1"/>
    </source>
</evidence>
<dbReference type="EMBL" id="JADFTS010000003">
    <property type="protein sequence ID" value="KAF9612659.1"/>
    <property type="molecule type" value="Genomic_DNA"/>
</dbReference>
<dbReference type="Gene3D" id="1.20.1280.50">
    <property type="match status" value="1"/>
</dbReference>
<dbReference type="SMART" id="SM00256">
    <property type="entry name" value="FBOX"/>
    <property type="match status" value="1"/>
</dbReference>
<dbReference type="InterPro" id="IPR001810">
    <property type="entry name" value="F-box_dom"/>
</dbReference>
<evidence type="ECO:0000259" key="1">
    <source>
        <dbReference type="PROSITE" id="PS50181"/>
    </source>
</evidence>
<dbReference type="PROSITE" id="PS50181">
    <property type="entry name" value="FBOX"/>
    <property type="match status" value="1"/>
</dbReference>
<dbReference type="PANTHER" id="PTHR31672:SF13">
    <property type="entry name" value="F-BOX PROTEIN CPR30-LIKE"/>
    <property type="match status" value="1"/>
</dbReference>
<dbReference type="AlphaFoldDB" id="A0A835I8R1"/>
<dbReference type="SUPFAM" id="SSF81383">
    <property type="entry name" value="F-box domain"/>
    <property type="match status" value="1"/>
</dbReference>
<dbReference type="Pfam" id="PF00646">
    <property type="entry name" value="F-box"/>
    <property type="match status" value="1"/>
</dbReference>
<name>A0A835I8R1_9MAGN</name>
<dbReference type="Proteomes" id="UP000631114">
    <property type="component" value="Unassembled WGS sequence"/>
</dbReference>